<dbReference type="Proteomes" id="UP000198341">
    <property type="component" value="Chromosome 18"/>
</dbReference>
<dbReference type="CDD" id="cd02440">
    <property type="entry name" value="AdoMet_MTases"/>
    <property type="match status" value="1"/>
</dbReference>
<accession>K8ERK8</accession>
<reference evidence="3 4" key="1">
    <citation type="submission" date="2011-10" db="EMBL/GenBank/DDBJ databases">
        <authorList>
            <person name="Genoscope - CEA"/>
        </authorList>
    </citation>
    <scope>NUCLEOTIDE SEQUENCE [LARGE SCALE GENOMIC DNA]</scope>
    <source>
        <strain evidence="3 4">RCC 1105</strain>
    </source>
</reference>
<evidence type="ECO:0000313" key="3">
    <source>
        <dbReference type="EMBL" id="CCO20681.1"/>
    </source>
</evidence>
<dbReference type="KEGG" id="bpg:Bathy18g00770"/>
<name>K8ERK8_9CHLO</name>
<feature type="compositionally biased region" description="Basic and acidic residues" evidence="1">
    <location>
        <begin position="355"/>
        <end position="366"/>
    </location>
</feature>
<dbReference type="InterPro" id="IPR029063">
    <property type="entry name" value="SAM-dependent_MTases_sf"/>
</dbReference>
<dbReference type="InterPro" id="IPR041698">
    <property type="entry name" value="Methyltransf_25"/>
</dbReference>
<feature type="region of interest" description="Disordered" evidence="1">
    <location>
        <begin position="353"/>
        <end position="375"/>
    </location>
</feature>
<dbReference type="Pfam" id="PF13649">
    <property type="entry name" value="Methyltransf_25"/>
    <property type="match status" value="1"/>
</dbReference>
<dbReference type="PANTHER" id="PTHR43591">
    <property type="entry name" value="METHYLTRANSFERASE"/>
    <property type="match status" value="1"/>
</dbReference>
<dbReference type="EMBL" id="FO082261">
    <property type="protein sequence ID" value="CCO20681.1"/>
    <property type="molecule type" value="Genomic_DNA"/>
</dbReference>
<keyword evidence="4" id="KW-1185">Reference proteome</keyword>
<sequence>MDKMRRCRHHHQPFLKALFHRMEKGASLMRRMSSISSTSSTSSGSVWLKAVVHNNAFIGSSSTSSSPKSMSSTASFPFSPVQSKHYASVLERTIFQPWSRKFIDSVPMPLSGEKVLDVASGTGATSREIAAILGNEDRFSRVVGIDSSEGMVEEAKRREDIFAEKRAKNEKTGEDLDLPAPITYEVVPMEEWKSEEDQFDRAYCHQGAQFFTDRERALTNVFKSLKPGAHFNVAVWAPVKGQKLFEVLRDCLIECEKEEWVPILLKPFSYSGDFESTSRVDAIDRLETDLIKAGFENVDVIFEADKVRFDSLDEALKVISVAPFGQELMSDAKLFEKFTRKFKMKMLTEGSDINDGDRASNDDLSQRIKSGTDGGDEVNVTMMSFFAHCNKPWAAGGIQSSSFKC</sequence>
<dbReference type="OrthoDB" id="6329284at2759"/>
<organism evidence="3 4">
    <name type="scientific">Bathycoccus prasinos</name>
    <dbReference type="NCBI Taxonomy" id="41875"/>
    <lineage>
        <taxon>Eukaryota</taxon>
        <taxon>Viridiplantae</taxon>
        <taxon>Chlorophyta</taxon>
        <taxon>Mamiellophyceae</taxon>
        <taxon>Mamiellales</taxon>
        <taxon>Bathycoccaceae</taxon>
        <taxon>Bathycoccus</taxon>
    </lineage>
</organism>
<evidence type="ECO:0000313" key="4">
    <source>
        <dbReference type="Proteomes" id="UP000198341"/>
    </source>
</evidence>
<dbReference type="AlphaFoldDB" id="K8ERK8"/>
<evidence type="ECO:0000256" key="1">
    <source>
        <dbReference type="SAM" id="MobiDB-lite"/>
    </source>
</evidence>
<dbReference type="Gene3D" id="3.40.50.150">
    <property type="entry name" value="Vaccinia Virus protein VP39"/>
    <property type="match status" value="1"/>
</dbReference>
<dbReference type="GeneID" id="19010783"/>
<proteinExistence type="predicted"/>
<dbReference type="RefSeq" id="XP_007508190.1">
    <property type="nucleotide sequence ID" value="XM_007508128.1"/>
</dbReference>
<dbReference type="SUPFAM" id="SSF53335">
    <property type="entry name" value="S-adenosyl-L-methionine-dependent methyltransferases"/>
    <property type="match status" value="1"/>
</dbReference>
<protein>
    <recommendedName>
        <fullName evidence="2">Methyltransferase domain-containing protein</fullName>
    </recommendedName>
</protein>
<evidence type="ECO:0000259" key="2">
    <source>
        <dbReference type="Pfam" id="PF13649"/>
    </source>
</evidence>
<feature type="domain" description="Methyltransferase" evidence="2">
    <location>
        <begin position="115"/>
        <end position="228"/>
    </location>
</feature>
<gene>
    <name evidence="3" type="ordered locus">Bathy18g00770</name>
</gene>